<accession>A0ABR9JVS6</accession>
<dbReference type="InterPro" id="IPR036271">
    <property type="entry name" value="Tet_transcr_reg_TetR-rel_C_sf"/>
</dbReference>
<reference evidence="1 2" key="1">
    <citation type="submission" date="2020-10" db="EMBL/GenBank/DDBJ databases">
        <title>Sequencing the genomes of 1000 actinobacteria strains.</title>
        <authorList>
            <person name="Klenk H.-P."/>
        </authorList>
    </citation>
    <scope>NUCLEOTIDE SEQUENCE [LARGE SCALE GENOMIC DNA]</scope>
    <source>
        <strain evidence="1 2">DSM 46744</strain>
    </source>
</reference>
<dbReference type="Gene3D" id="1.10.357.10">
    <property type="entry name" value="Tetracycline Repressor, domain 2"/>
    <property type="match status" value="1"/>
</dbReference>
<dbReference type="EMBL" id="JADBDZ010000001">
    <property type="protein sequence ID" value="MBE1534692.1"/>
    <property type="molecule type" value="Genomic_DNA"/>
</dbReference>
<proteinExistence type="predicted"/>
<evidence type="ECO:0008006" key="3">
    <source>
        <dbReference type="Google" id="ProtNLM"/>
    </source>
</evidence>
<sequence>MERAWFRDACAAPPAPAQLRAHVRGTLGILGRVAPMIPLIEAAAATDPEIAAQWPGGGDPRHTVHRAAAEALAGKPGFRAGVSVERAADVLFGLLSPQLYLLFVDDRGWSADEWGDWAYATLAAQLCTDLPGM</sequence>
<evidence type="ECO:0000313" key="2">
    <source>
        <dbReference type="Proteomes" id="UP000627838"/>
    </source>
</evidence>
<gene>
    <name evidence="1" type="ORF">H4W34_004525</name>
</gene>
<dbReference type="Proteomes" id="UP000627838">
    <property type="component" value="Unassembled WGS sequence"/>
</dbReference>
<evidence type="ECO:0000313" key="1">
    <source>
        <dbReference type="EMBL" id="MBE1534692.1"/>
    </source>
</evidence>
<dbReference type="SUPFAM" id="SSF48498">
    <property type="entry name" value="Tetracyclin repressor-like, C-terminal domain"/>
    <property type="match status" value="1"/>
</dbReference>
<comment type="caution">
    <text evidence="1">The sequence shown here is derived from an EMBL/GenBank/DDBJ whole genome shotgun (WGS) entry which is preliminary data.</text>
</comment>
<keyword evidence="2" id="KW-1185">Reference proteome</keyword>
<protein>
    <recommendedName>
        <fullName evidence="3">TetR family transcriptional regulator</fullName>
    </recommendedName>
</protein>
<name>A0ABR9JVS6_9ACTN</name>
<organism evidence="1 2">
    <name type="scientific">Actinomadura algeriensis</name>
    <dbReference type="NCBI Taxonomy" id="1679523"/>
    <lineage>
        <taxon>Bacteria</taxon>
        <taxon>Bacillati</taxon>
        <taxon>Actinomycetota</taxon>
        <taxon>Actinomycetes</taxon>
        <taxon>Streptosporangiales</taxon>
        <taxon>Thermomonosporaceae</taxon>
        <taxon>Actinomadura</taxon>
    </lineage>
</organism>
<dbReference type="RefSeq" id="WP_192761034.1">
    <property type="nucleotide sequence ID" value="NZ_JADBDZ010000001.1"/>
</dbReference>